<protein>
    <recommendedName>
        <fullName evidence="4 9">Thiopurine S-methyltransferase</fullName>
        <ecNumber evidence="4 9">2.1.1.67</ecNumber>
    </recommendedName>
    <alternativeName>
        <fullName evidence="9">Thiopurine methyltransferase</fullName>
    </alternativeName>
</protein>
<keyword evidence="11" id="KW-1185">Reference proteome</keyword>
<keyword evidence="8 9" id="KW-0949">S-adenosyl-L-methionine</keyword>
<dbReference type="GO" id="GO:0008119">
    <property type="term" value="F:thiopurine S-methyltransferase activity"/>
    <property type="evidence" value="ECO:0007669"/>
    <property type="project" value="UniProtKB-UniRule"/>
</dbReference>
<dbReference type="GO" id="GO:0010038">
    <property type="term" value="P:response to metal ion"/>
    <property type="evidence" value="ECO:0007669"/>
    <property type="project" value="InterPro"/>
</dbReference>
<proteinExistence type="inferred from homology"/>
<dbReference type="GO" id="GO:0005737">
    <property type="term" value="C:cytoplasm"/>
    <property type="evidence" value="ECO:0007669"/>
    <property type="project" value="UniProtKB-SubCell"/>
</dbReference>
<feature type="binding site" evidence="9">
    <location>
        <position position="45"/>
    </location>
    <ligand>
        <name>S-adenosyl-L-methionine</name>
        <dbReference type="ChEBI" id="CHEBI:59789"/>
    </ligand>
</feature>
<dbReference type="FunFam" id="3.40.50.150:FF:000101">
    <property type="entry name" value="Thiopurine S-methyltransferase"/>
    <property type="match status" value="1"/>
</dbReference>
<dbReference type="InterPro" id="IPR008854">
    <property type="entry name" value="TPMT"/>
</dbReference>
<evidence type="ECO:0000256" key="7">
    <source>
        <dbReference type="ARBA" id="ARBA00022679"/>
    </source>
</evidence>
<name>A0A3N1PKX3_9GAMM</name>
<organism evidence="10 11">
    <name type="scientific">Gallaecimonas pentaromativorans</name>
    <dbReference type="NCBI Taxonomy" id="584787"/>
    <lineage>
        <taxon>Bacteria</taxon>
        <taxon>Pseudomonadati</taxon>
        <taxon>Pseudomonadota</taxon>
        <taxon>Gammaproteobacteria</taxon>
        <taxon>Enterobacterales</taxon>
        <taxon>Gallaecimonadaceae</taxon>
        <taxon>Gallaecimonas</taxon>
    </lineage>
</organism>
<evidence type="ECO:0000256" key="3">
    <source>
        <dbReference type="ARBA" id="ARBA00008145"/>
    </source>
</evidence>
<dbReference type="PANTHER" id="PTHR10259:SF11">
    <property type="entry name" value="THIOPURINE S-METHYLTRANSFERASE"/>
    <property type="match status" value="1"/>
</dbReference>
<evidence type="ECO:0000256" key="2">
    <source>
        <dbReference type="ARBA" id="ARBA00004496"/>
    </source>
</evidence>
<dbReference type="NCBIfam" id="TIGR03840">
    <property type="entry name" value="TMPT_Se_Te"/>
    <property type="match status" value="1"/>
</dbReference>
<feature type="binding site" evidence="9">
    <location>
        <position position="66"/>
    </location>
    <ligand>
        <name>S-adenosyl-L-methionine</name>
        <dbReference type="ChEBI" id="CHEBI:59789"/>
    </ligand>
</feature>
<keyword evidence="5 9" id="KW-0963">Cytoplasm</keyword>
<accession>A0A3N1PKX3</accession>
<dbReference type="HAMAP" id="MF_00812">
    <property type="entry name" value="Thiopur_methtran"/>
    <property type="match status" value="1"/>
</dbReference>
<evidence type="ECO:0000313" key="10">
    <source>
        <dbReference type="EMBL" id="ROQ28779.1"/>
    </source>
</evidence>
<reference evidence="10 11" key="1">
    <citation type="submission" date="2018-11" db="EMBL/GenBank/DDBJ databases">
        <title>Genomic Encyclopedia of Type Strains, Phase IV (KMG-IV): sequencing the most valuable type-strain genomes for metagenomic binning, comparative biology and taxonomic classification.</title>
        <authorList>
            <person name="Goeker M."/>
        </authorList>
    </citation>
    <scope>NUCLEOTIDE SEQUENCE [LARGE SCALE GENOMIC DNA]</scope>
    <source>
        <strain evidence="10 11">DSM 21945</strain>
    </source>
</reference>
<dbReference type="PROSITE" id="PS51585">
    <property type="entry name" value="SAM_MT_TPMT"/>
    <property type="match status" value="1"/>
</dbReference>
<dbReference type="PANTHER" id="PTHR10259">
    <property type="entry name" value="THIOPURINE S-METHYLTRANSFERASE"/>
    <property type="match status" value="1"/>
</dbReference>
<dbReference type="NCBIfam" id="NF009732">
    <property type="entry name" value="PRK13255.1"/>
    <property type="match status" value="1"/>
</dbReference>
<dbReference type="EMBL" id="RJUL01000003">
    <property type="protein sequence ID" value="ROQ28779.1"/>
    <property type="molecule type" value="Genomic_DNA"/>
</dbReference>
<dbReference type="Pfam" id="PF05724">
    <property type="entry name" value="TPMT"/>
    <property type="match status" value="1"/>
</dbReference>
<dbReference type="GO" id="GO:0032259">
    <property type="term" value="P:methylation"/>
    <property type="evidence" value="ECO:0007669"/>
    <property type="project" value="UniProtKB-KW"/>
</dbReference>
<comment type="caution">
    <text evidence="10">The sequence shown here is derived from an EMBL/GenBank/DDBJ whole genome shotgun (WGS) entry which is preliminary data.</text>
</comment>
<dbReference type="STRING" id="584787.GCA_001247655_00043"/>
<evidence type="ECO:0000256" key="5">
    <source>
        <dbReference type="ARBA" id="ARBA00022490"/>
    </source>
</evidence>
<dbReference type="EC" id="2.1.1.67" evidence="4 9"/>
<evidence type="ECO:0000256" key="6">
    <source>
        <dbReference type="ARBA" id="ARBA00022603"/>
    </source>
</evidence>
<dbReference type="InterPro" id="IPR025835">
    <property type="entry name" value="Thiopurine_S-MeTrfase"/>
</dbReference>
<dbReference type="AlphaFoldDB" id="A0A3N1PKX3"/>
<dbReference type="Gene3D" id="3.40.50.150">
    <property type="entry name" value="Vaccinia Virus protein VP39"/>
    <property type="match status" value="1"/>
</dbReference>
<evidence type="ECO:0000256" key="4">
    <source>
        <dbReference type="ARBA" id="ARBA00011905"/>
    </source>
</evidence>
<comment type="catalytic activity">
    <reaction evidence="1 9">
        <text>S-adenosyl-L-methionine + a thiopurine = S-adenosyl-L-homocysteine + a thiopurine S-methylether.</text>
        <dbReference type="EC" id="2.1.1.67"/>
    </reaction>
</comment>
<comment type="subcellular location">
    <subcellularLocation>
        <location evidence="2 9">Cytoplasm</location>
    </subcellularLocation>
</comment>
<sequence>MEADFWHQKWAKGETGFHQNDVNPLLAAHFDQVKPPAGSRLFVPLCGKTRDIAWLLAKGYPVAGAELSETAVKALFDDLKLAPTVSRHGALSHYQGPMLDVWVGDIFALTPALLGQVDWVYDRAALVAMPAAMRADYVRQLKALSAGAPQLLITMEYDQNALKGPPFAVMPQEVASHYGASHRLTLLTQEPLAGGFKGVEASEALWQLAKP</sequence>
<dbReference type="SUPFAM" id="SSF53335">
    <property type="entry name" value="S-adenosyl-L-methionine-dependent methyltransferases"/>
    <property type="match status" value="1"/>
</dbReference>
<comment type="similarity">
    <text evidence="3 9">Belongs to the class I-like SAM-binding methyltransferase superfamily. TPMT family.</text>
</comment>
<dbReference type="RefSeq" id="WP_123421149.1">
    <property type="nucleotide sequence ID" value="NZ_RJUL01000003.1"/>
</dbReference>
<evidence type="ECO:0000256" key="9">
    <source>
        <dbReference type="HAMAP-Rule" id="MF_00812"/>
    </source>
</evidence>
<gene>
    <name evidence="9" type="primary">tpm</name>
    <name evidence="10" type="ORF">EDC28_103374</name>
</gene>
<feature type="binding site" evidence="9">
    <location>
        <position position="10"/>
    </location>
    <ligand>
        <name>S-adenosyl-L-methionine</name>
        <dbReference type="ChEBI" id="CHEBI:59789"/>
    </ligand>
</feature>
<dbReference type="Proteomes" id="UP000268033">
    <property type="component" value="Unassembled WGS sequence"/>
</dbReference>
<keyword evidence="6 9" id="KW-0489">Methyltransferase</keyword>
<evidence type="ECO:0000256" key="1">
    <source>
        <dbReference type="ARBA" id="ARBA00000903"/>
    </source>
</evidence>
<evidence type="ECO:0000256" key="8">
    <source>
        <dbReference type="ARBA" id="ARBA00022691"/>
    </source>
</evidence>
<evidence type="ECO:0000313" key="11">
    <source>
        <dbReference type="Proteomes" id="UP000268033"/>
    </source>
</evidence>
<dbReference type="InterPro" id="IPR022474">
    <property type="entry name" value="Thiopur_S-MeTfrase_Se/Te_detox"/>
</dbReference>
<dbReference type="PIRSF" id="PIRSF023956">
    <property type="entry name" value="Thiopurine_S-methyltransferase"/>
    <property type="match status" value="1"/>
</dbReference>
<keyword evidence="7 9" id="KW-0808">Transferase</keyword>
<dbReference type="InterPro" id="IPR029063">
    <property type="entry name" value="SAM-dependent_MTases_sf"/>
</dbReference>
<feature type="binding site" evidence="9">
    <location>
        <position position="123"/>
    </location>
    <ligand>
        <name>S-adenosyl-L-methionine</name>
        <dbReference type="ChEBI" id="CHEBI:59789"/>
    </ligand>
</feature>